<dbReference type="InterPro" id="IPR003439">
    <property type="entry name" value="ABC_transporter-like_ATP-bd"/>
</dbReference>
<evidence type="ECO:0000256" key="1">
    <source>
        <dbReference type="ARBA" id="ARBA00005417"/>
    </source>
</evidence>
<organism evidence="7 8">
    <name type="scientific">Rothia dentocariosa</name>
    <dbReference type="NCBI Taxonomy" id="2047"/>
    <lineage>
        <taxon>Bacteria</taxon>
        <taxon>Bacillati</taxon>
        <taxon>Actinomycetota</taxon>
        <taxon>Actinomycetes</taxon>
        <taxon>Micrococcales</taxon>
        <taxon>Micrococcaceae</taxon>
        <taxon>Rothia</taxon>
    </lineage>
</organism>
<dbReference type="Gene3D" id="3.40.50.300">
    <property type="entry name" value="P-loop containing nucleotide triphosphate hydrolases"/>
    <property type="match status" value="1"/>
</dbReference>
<dbReference type="InterPro" id="IPR003593">
    <property type="entry name" value="AAA+_ATPase"/>
</dbReference>
<evidence type="ECO:0000256" key="5">
    <source>
        <dbReference type="SAM" id="MobiDB-lite"/>
    </source>
</evidence>
<proteinExistence type="inferred from homology"/>
<dbReference type="SMART" id="SM00382">
    <property type="entry name" value="AAA"/>
    <property type="match status" value="1"/>
</dbReference>
<comment type="similarity">
    <text evidence="1">Belongs to the ABC transporter superfamily.</text>
</comment>
<evidence type="ECO:0000256" key="4">
    <source>
        <dbReference type="ARBA" id="ARBA00022840"/>
    </source>
</evidence>
<dbReference type="Proteomes" id="UP000219947">
    <property type="component" value="Unassembled WGS sequence"/>
</dbReference>
<comment type="caution">
    <text evidence="7">The sequence shown here is derived from an EMBL/GenBank/DDBJ whole genome shotgun (WGS) entry which is preliminary data.</text>
</comment>
<evidence type="ECO:0000313" key="7">
    <source>
        <dbReference type="EMBL" id="PEN16727.1"/>
    </source>
</evidence>
<evidence type="ECO:0000256" key="2">
    <source>
        <dbReference type="ARBA" id="ARBA00022448"/>
    </source>
</evidence>
<dbReference type="Pfam" id="PF00005">
    <property type="entry name" value="ABC_tran"/>
    <property type="match status" value="1"/>
</dbReference>
<protein>
    <submittedName>
        <fullName evidence="7">ABC transporter ATP-binding protein</fullName>
    </submittedName>
</protein>
<feature type="domain" description="ABC transporter" evidence="6">
    <location>
        <begin position="25"/>
        <end position="257"/>
    </location>
</feature>
<sequence length="263" mass="28843">MFFSKKSSAKIEHEAPTMPSAPPSLELDAVTVSAEDAHGQTRNIIDHVSVSLTASKTAIIGLNGMGKSTFLGLFNGITRSSQGIIKVCGVDISERPQITRQSIGMLFANPDAQLIMPTVLEDLELSLRRHSSLNRTQRLEQAHKLLAQQGLDDKADQSIFSLSSGEKQLVALTGILAVEPQILLLDEPTTLLDLRNRTRLINLLNSLKQMLIISTHDLDLAETCDEAVIIHNGELIYHGEAHEAVQQYRLYCEQGFPNENPAA</sequence>
<dbReference type="GO" id="GO:0005524">
    <property type="term" value="F:ATP binding"/>
    <property type="evidence" value="ECO:0007669"/>
    <property type="project" value="UniProtKB-KW"/>
</dbReference>
<dbReference type="InterPro" id="IPR050095">
    <property type="entry name" value="ECF_ABC_transporter_ATP-bd"/>
</dbReference>
<accession>A0A2A8D7F5</accession>
<reference evidence="7" key="1">
    <citation type="submission" date="2017-10" db="EMBL/GenBank/DDBJ databases">
        <title>Kefir isolates.</title>
        <authorList>
            <person name="Kim Y."/>
            <person name="Blasche S."/>
        </authorList>
    </citation>
    <scope>NUCLEOTIDE SEQUENCE [LARGE SCALE GENOMIC DNA]</scope>
    <source>
        <strain evidence="7">OG2-2</strain>
    </source>
</reference>
<feature type="region of interest" description="Disordered" evidence="5">
    <location>
        <begin position="1"/>
        <end position="24"/>
    </location>
</feature>
<dbReference type="EMBL" id="PDEV01000001">
    <property type="protein sequence ID" value="PEN16727.1"/>
    <property type="molecule type" value="Genomic_DNA"/>
</dbReference>
<dbReference type="AlphaFoldDB" id="A0A2A8D7F5"/>
<dbReference type="SUPFAM" id="SSF52540">
    <property type="entry name" value="P-loop containing nucleoside triphosphate hydrolases"/>
    <property type="match status" value="1"/>
</dbReference>
<dbReference type="InterPro" id="IPR027417">
    <property type="entry name" value="P-loop_NTPase"/>
</dbReference>
<dbReference type="CDD" id="cd03225">
    <property type="entry name" value="ABC_cobalt_CbiO_domain1"/>
    <property type="match status" value="1"/>
</dbReference>
<dbReference type="PROSITE" id="PS50893">
    <property type="entry name" value="ABC_TRANSPORTER_2"/>
    <property type="match status" value="1"/>
</dbReference>
<evidence type="ECO:0000256" key="3">
    <source>
        <dbReference type="ARBA" id="ARBA00022741"/>
    </source>
</evidence>
<keyword evidence="8" id="KW-1185">Reference proteome</keyword>
<dbReference type="GO" id="GO:0042626">
    <property type="term" value="F:ATPase-coupled transmembrane transporter activity"/>
    <property type="evidence" value="ECO:0007669"/>
    <property type="project" value="TreeGrafter"/>
</dbReference>
<dbReference type="GO" id="GO:0016887">
    <property type="term" value="F:ATP hydrolysis activity"/>
    <property type="evidence" value="ECO:0007669"/>
    <property type="project" value="InterPro"/>
</dbReference>
<evidence type="ECO:0000259" key="6">
    <source>
        <dbReference type="PROSITE" id="PS50893"/>
    </source>
</evidence>
<dbReference type="InterPro" id="IPR015856">
    <property type="entry name" value="ABC_transpr_CbiO/EcfA_su"/>
</dbReference>
<keyword evidence="2" id="KW-0813">Transport</keyword>
<dbReference type="PANTHER" id="PTHR43553:SF24">
    <property type="entry name" value="ENERGY-COUPLING FACTOR TRANSPORTER ATP-BINDING PROTEIN ECFA1"/>
    <property type="match status" value="1"/>
</dbReference>
<keyword evidence="3" id="KW-0547">Nucleotide-binding</keyword>
<dbReference type="GO" id="GO:0043190">
    <property type="term" value="C:ATP-binding cassette (ABC) transporter complex"/>
    <property type="evidence" value="ECO:0007669"/>
    <property type="project" value="TreeGrafter"/>
</dbReference>
<keyword evidence="4 7" id="KW-0067">ATP-binding</keyword>
<evidence type="ECO:0000313" key="8">
    <source>
        <dbReference type="Proteomes" id="UP000219947"/>
    </source>
</evidence>
<name>A0A2A8D7F5_9MICC</name>
<gene>
    <name evidence="7" type="ORF">CRM92_01420</name>
</gene>
<dbReference type="PANTHER" id="PTHR43553">
    <property type="entry name" value="HEAVY METAL TRANSPORTER"/>
    <property type="match status" value="1"/>
</dbReference>